<sequence length="702" mass="80731">MKIKRLDQTTINKIGAGEVIQRPFNVVKELIENSIDAHCSSIIISIGKGGLESIVVTDDGCGISLEDLKVLGGRYTTSKSIEGDTYGYRGEALSCMTYVGKVTIISRTATSEIGYKVVFQNGQITENPIPLACSIGTTVIVNNLFDKMLRKKSMKETEEYKKIISIIGDYAIHKATIAFTLRKAGTSVCEIKTEKHSTILKNISKIFTTNISNNLQQYSYQCLEPPFQMICYLSNSIFQGKKNKMIFFVNDRFIEHIGLKKVIERIYDEYLPKVNYFVYLSINVNKERIDCNVNPSKTAIRLLEEEKLINQIDKFLNSIIIEFSQTRSFPPSQIKTQPMPNIQQEKYFNRVDSTSTSLLSYIDDDRKKVLQNTRSQYSIGKSTCNNEEIQIEHNEEIKSPFKIQRKKEKENEEEEENELNRNVLKEESNETSTKVPKQPESLKHNTSLKKITKKEKENNKIHIEVIKRRPNKFKEDFLPSLTKLRNEFEKENVNIDMIPILNESTLVGMIDTSYGIIQSSTTMFLIHIPTIIQDLVYQQVIYSFASFNIIEIEPKLTINQLLDVTKLNDEKQQFIKNQLIQHRSLLFEYFAITITENGEITTLPDILPGYLPTASAFPFFISLFSEIKWDDEISCLKEIAINIGKYYSILPTDMSVIDLNKMVEHLLLPYIKTMLIPQQSYENVVITHIADIAKLYHVFERC</sequence>
<feature type="domain" description="DNA mismatch repair protein S5" evidence="7">
    <location>
        <begin position="203"/>
        <end position="317"/>
    </location>
</feature>
<dbReference type="PANTHER" id="PTHR10073:SF12">
    <property type="entry name" value="DNA MISMATCH REPAIR PROTEIN MLH1"/>
    <property type="match status" value="1"/>
</dbReference>
<evidence type="ECO:0000256" key="1">
    <source>
        <dbReference type="ARBA" id="ARBA00004123"/>
    </source>
</evidence>
<dbReference type="InterPro" id="IPR032189">
    <property type="entry name" value="Mlh1_C"/>
</dbReference>
<dbReference type="CDD" id="cd16926">
    <property type="entry name" value="HATPase_MutL-MLH-PMS-like"/>
    <property type="match status" value="1"/>
</dbReference>
<evidence type="ECO:0000313" key="8">
    <source>
        <dbReference type="EMBL" id="GAT96782.1"/>
    </source>
</evidence>
<accession>A0A5K1V4A9</accession>
<dbReference type="InterPro" id="IPR036890">
    <property type="entry name" value="HATPase_C_sf"/>
</dbReference>
<evidence type="ECO:0000256" key="3">
    <source>
        <dbReference type="ARBA" id="ARBA00022763"/>
    </source>
</evidence>
<dbReference type="VEuPathDB" id="AmoebaDB:EHI7A_105530"/>
<dbReference type="AlphaFoldDB" id="A0A5K1V4A9"/>
<evidence type="ECO:0000256" key="4">
    <source>
        <dbReference type="ARBA" id="ARBA00023204"/>
    </source>
</evidence>
<evidence type="ECO:0000313" key="9">
    <source>
        <dbReference type="Proteomes" id="UP000078387"/>
    </source>
</evidence>
<reference evidence="8 9" key="1">
    <citation type="submission" date="2016-05" db="EMBL/GenBank/DDBJ databases">
        <title>First whole genome sequencing of Entamoeba histolytica HM1:IMSS-clone-6.</title>
        <authorList>
            <person name="Mukherjee Avik.K."/>
            <person name="Izumyama S."/>
            <person name="Nakada-Tsukui K."/>
            <person name="Nozaki T."/>
        </authorList>
    </citation>
    <scope>NUCLEOTIDE SEQUENCE [LARGE SCALE GENOMIC DNA]</scope>
    <source>
        <strain evidence="8 9">HM1:IMSS clone 6</strain>
    </source>
</reference>
<dbReference type="Pfam" id="PF01119">
    <property type="entry name" value="DNA_mis_repair"/>
    <property type="match status" value="1"/>
</dbReference>
<evidence type="ECO:0000256" key="2">
    <source>
        <dbReference type="ARBA" id="ARBA00006082"/>
    </source>
</evidence>
<dbReference type="SMART" id="SM01340">
    <property type="entry name" value="DNA_mis_repair"/>
    <property type="match status" value="1"/>
</dbReference>
<dbReference type="Gene3D" id="3.30.565.10">
    <property type="entry name" value="Histidine kinase-like ATPase, C-terminal domain"/>
    <property type="match status" value="1"/>
</dbReference>
<dbReference type="SUPFAM" id="SSF55874">
    <property type="entry name" value="ATPase domain of HSP90 chaperone/DNA topoisomerase II/histidine kinase"/>
    <property type="match status" value="1"/>
</dbReference>
<dbReference type="GO" id="GO:0140664">
    <property type="term" value="F:ATP-dependent DNA damage sensor activity"/>
    <property type="evidence" value="ECO:0007669"/>
    <property type="project" value="InterPro"/>
</dbReference>
<comment type="caution">
    <text evidence="8">The sequence shown here is derived from an EMBL/GenBank/DDBJ whole genome shotgun (WGS) entry which is preliminary data.</text>
</comment>
<dbReference type="NCBIfam" id="TIGR00585">
    <property type="entry name" value="mutl"/>
    <property type="match status" value="1"/>
</dbReference>
<keyword evidence="4" id="KW-0234">DNA repair</keyword>
<evidence type="ECO:0000259" key="7">
    <source>
        <dbReference type="SMART" id="SM01340"/>
    </source>
</evidence>
<protein>
    <submittedName>
        <fullName evidence="8">DNA mismatch repair protein mlh1 putative</fullName>
    </submittedName>
</protein>
<dbReference type="GO" id="GO:0016887">
    <property type="term" value="F:ATP hydrolysis activity"/>
    <property type="evidence" value="ECO:0007669"/>
    <property type="project" value="InterPro"/>
</dbReference>
<evidence type="ECO:0000256" key="6">
    <source>
        <dbReference type="SAM" id="MobiDB-lite"/>
    </source>
</evidence>
<organism evidence="8 9">
    <name type="scientific">Entamoeba histolytica</name>
    <dbReference type="NCBI Taxonomy" id="5759"/>
    <lineage>
        <taxon>Eukaryota</taxon>
        <taxon>Amoebozoa</taxon>
        <taxon>Evosea</taxon>
        <taxon>Archamoebae</taxon>
        <taxon>Mastigamoebida</taxon>
        <taxon>Entamoebidae</taxon>
        <taxon>Entamoeba</taxon>
    </lineage>
</organism>
<keyword evidence="5" id="KW-0539">Nucleus</keyword>
<proteinExistence type="inferred from homology"/>
<dbReference type="FunFam" id="3.30.565.10:FF:000017">
    <property type="entry name" value="PMS1 homolog 1, mismatch repair system component"/>
    <property type="match status" value="1"/>
</dbReference>
<comment type="similarity">
    <text evidence="2">Belongs to the DNA mismatch repair MutL/HexB family.</text>
</comment>
<evidence type="ECO:0000256" key="5">
    <source>
        <dbReference type="ARBA" id="ARBA00023242"/>
    </source>
</evidence>
<dbReference type="Proteomes" id="UP000078387">
    <property type="component" value="Unassembled WGS sequence"/>
</dbReference>
<dbReference type="Gene3D" id="3.30.230.10">
    <property type="match status" value="1"/>
</dbReference>
<keyword evidence="3" id="KW-0227">DNA damage</keyword>
<dbReference type="VEuPathDB" id="AmoebaDB:EHI_129950"/>
<dbReference type="InterPro" id="IPR002099">
    <property type="entry name" value="MutL/Mlh/PMS"/>
</dbReference>
<gene>
    <name evidence="8" type="ORF">CL6EHI_129950</name>
</gene>
<dbReference type="VEuPathDB" id="AmoebaDB:EHI5A_066880"/>
<dbReference type="SUPFAM" id="SSF54211">
    <property type="entry name" value="Ribosomal protein S5 domain 2-like"/>
    <property type="match status" value="1"/>
</dbReference>
<dbReference type="GO" id="GO:0030983">
    <property type="term" value="F:mismatched DNA binding"/>
    <property type="evidence" value="ECO:0007669"/>
    <property type="project" value="InterPro"/>
</dbReference>
<dbReference type="Pfam" id="PF13589">
    <property type="entry name" value="HATPase_c_3"/>
    <property type="match status" value="1"/>
</dbReference>
<dbReference type="OMA" id="ANYHVKK"/>
<dbReference type="GO" id="GO:0005524">
    <property type="term" value="F:ATP binding"/>
    <property type="evidence" value="ECO:0007669"/>
    <property type="project" value="InterPro"/>
</dbReference>
<feature type="region of interest" description="Disordered" evidence="6">
    <location>
        <begin position="402"/>
        <end position="442"/>
    </location>
</feature>
<dbReference type="EMBL" id="BDEQ01000001">
    <property type="protein sequence ID" value="GAT96782.1"/>
    <property type="molecule type" value="Genomic_DNA"/>
</dbReference>
<dbReference type="InterPro" id="IPR014721">
    <property type="entry name" value="Ribsml_uS5_D2-typ_fold_subgr"/>
</dbReference>
<dbReference type="InterPro" id="IPR013507">
    <property type="entry name" value="DNA_mismatch_S5_2-like"/>
</dbReference>
<comment type="subcellular location">
    <subcellularLocation>
        <location evidence="1">Nucleus</location>
    </subcellularLocation>
</comment>
<dbReference type="InterPro" id="IPR020568">
    <property type="entry name" value="Ribosomal_Su5_D2-typ_SF"/>
</dbReference>
<dbReference type="PANTHER" id="PTHR10073">
    <property type="entry name" value="DNA MISMATCH REPAIR PROTEIN MLH, PMS, MUTL"/>
    <property type="match status" value="1"/>
</dbReference>
<dbReference type="Pfam" id="PF16413">
    <property type="entry name" value="Mlh1_C"/>
    <property type="match status" value="1"/>
</dbReference>
<dbReference type="GO" id="GO:0006298">
    <property type="term" value="P:mismatch repair"/>
    <property type="evidence" value="ECO:0007669"/>
    <property type="project" value="InterPro"/>
</dbReference>
<dbReference type="GO" id="GO:0032389">
    <property type="term" value="C:MutLalpha complex"/>
    <property type="evidence" value="ECO:0007669"/>
    <property type="project" value="TreeGrafter"/>
</dbReference>
<name>A0A5K1V4A9_ENTHI</name>
<dbReference type="VEuPathDB" id="AmoebaDB:EHI8A_072940"/>
<dbReference type="VEuPathDB" id="AmoebaDB:KM1_020330"/>
<dbReference type="InterPro" id="IPR038973">
    <property type="entry name" value="MutL/Mlh/Pms-like"/>
</dbReference>